<dbReference type="SMART" id="SM01123">
    <property type="entry name" value="DBP10CT"/>
    <property type="match status" value="1"/>
</dbReference>
<evidence type="ECO:0000256" key="1">
    <source>
        <dbReference type="ARBA" id="ARBA00003706"/>
    </source>
</evidence>
<dbReference type="GO" id="GO:0003724">
    <property type="term" value="F:RNA helicase activity"/>
    <property type="evidence" value="ECO:0007669"/>
    <property type="project" value="UniProtKB-EC"/>
</dbReference>
<dbReference type="PANTHER" id="PTHR47959:SF8">
    <property type="entry name" value="RNA HELICASE"/>
    <property type="match status" value="1"/>
</dbReference>
<evidence type="ECO:0000259" key="16">
    <source>
        <dbReference type="PROSITE" id="PS51194"/>
    </source>
</evidence>
<feature type="region of interest" description="Disordered" evidence="14">
    <location>
        <begin position="805"/>
        <end position="936"/>
    </location>
</feature>
<feature type="domain" description="DEAD-box RNA helicase Q" evidence="17">
    <location>
        <begin position="87"/>
        <end position="115"/>
    </location>
</feature>
<dbReference type="Pfam" id="PF00271">
    <property type="entry name" value="Helicase_C"/>
    <property type="match status" value="1"/>
</dbReference>
<evidence type="ECO:0000256" key="14">
    <source>
        <dbReference type="SAM" id="MobiDB-lite"/>
    </source>
</evidence>
<comment type="subcellular location">
    <subcellularLocation>
        <location evidence="2">Nucleus</location>
    </subcellularLocation>
</comment>
<dbReference type="Proteomes" id="UP000772434">
    <property type="component" value="Unassembled WGS sequence"/>
</dbReference>
<dbReference type="SMART" id="SM00490">
    <property type="entry name" value="HELICc"/>
    <property type="match status" value="1"/>
</dbReference>
<dbReference type="EMBL" id="JADNRY010000030">
    <property type="protein sequence ID" value="KAF9071733.1"/>
    <property type="molecule type" value="Genomic_DNA"/>
</dbReference>
<keyword evidence="8 18" id="KW-0347">Helicase</keyword>
<protein>
    <recommendedName>
        <fullName evidence="4">RNA helicase</fullName>
        <ecNumber evidence="4">3.6.4.13</ecNumber>
    </recommendedName>
</protein>
<evidence type="ECO:0000313" key="18">
    <source>
        <dbReference type="EMBL" id="KAF9071733.1"/>
    </source>
</evidence>
<evidence type="ECO:0000256" key="4">
    <source>
        <dbReference type="ARBA" id="ARBA00012552"/>
    </source>
</evidence>
<comment type="similarity">
    <text evidence="3">Belongs to the DEAD box helicase family. DDX54/DBP10 subfamily.</text>
</comment>
<dbReference type="InterPro" id="IPR001650">
    <property type="entry name" value="Helicase_C-like"/>
</dbReference>
<dbReference type="PANTHER" id="PTHR47959">
    <property type="entry name" value="ATP-DEPENDENT RNA HELICASE RHLE-RELATED"/>
    <property type="match status" value="1"/>
</dbReference>
<dbReference type="GO" id="GO:0003723">
    <property type="term" value="F:RNA binding"/>
    <property type="evidence" value="ECO:0007669"/>
    <property type="project" value="UniProtKB-KW"/>
</dbReference>
<dbReference type="PROSITE" id="PS51192">
    <property type="entry name" value="HELICASE_ATP_BIND_1"/>
    <property type="match status" value="1"/>
</dbReference>
<feature type="compositionally biased region" description="Low complexity" evidence="14">
    <location>
        <begin position="880"/>
        <end position="893"/>
    </location>
</feature>
<evidence type="ECO:0000256" key="11">
    <source>
        <dbReference type="ARBA" id="ARBA00023242"/>
    </source>
</evidence>
<evidence type="ECO:0000256" key="8">
    <source>
        <dbReference type="ARBA" id="ARBA00022806"/>
    </source>
</evidence>
<dbReference type="OrthoDB" id="10261375at2759"/>
<dbReference type="AlphaFoldDB" id="A0A9P5UB45"/>
<feature type="short sequence motif" description="Q motif" evidence="13">
    <location>
        <begin position="87"/>
        <end position="115"/>
    </location>
</feature>
<evidence type="ECO:0000256" key="2">
    <source>
        <dbReference type="ARBA" id="ARBA00004123"/>
    </source>
</evidence>
<dbReference type="EC" id="3.6.4.13" evidence="4"/>
<comment type="function">
    <text evidence="1">ATP-binding RNA helicase involved in the biogenesis of 60S ribosomal subunits and is required for the normal formation of 25S and 5.8S rRNAs.</text>
</comment>
<dbReference type="InterPro" id="IPR014001">
    <property type="entry name" value="Helicase_ATP-bd"/>
</dbReference>
<dbReference type="Gene3D" id="3.40.50.300">
    <property type="entry name" value="P-loop containing nucleotide triphosphate hydrolases"/>
    <property type="match status" value="2"/>
</dbReference>
<evidence type="ECO:0000256" key="12">
    <source>
        <dbReference type="ARBA" id="ARBA00047984"/>
    </source>
</evidence>
<feature type="compositionally biased region" description="Basic residues" evidence="14">
    <location>
        <begin position="915"/>
        <end position="936"/>
    </location>
</feature>
<evidence type="ECO:0000256" key="10">
    <source>
        <dbReference type="ARBA" id="ARBA00022884"/>
    </source>
</evidence>
<dbReference type="SMART" id="SM00487">
    <property type="entry name" value="DEXDc"/>
    <property type="match status" value="1"/>
</dbReference>
<dbReference type="GO" id="GO:0042254">
    <property type="term" value="P:ribosome biogenesis"/>
    <property type="evidence" value="ECO:0007669"/>
    <property type="project" value="UniProtKB-KW"/>
</dbReference>
<dbReference type="PROSITE" id="PS00039">
    <property type="entry name" value="DEAD_ATP_HELICASE"/>
    <property type="match status" value="1"/>
</dbReference>
<dbReference type="GO" id="GO:0016787">
    <property type="term" value="F:hydrolase activity"/>
    <property type="evidence" value="ECO:0007669"/>
    <property type="project" value="UniProtKB-KW"/>
</dbReference>
<keyword evidence="19" id="KW-1185">Reference proteome</keyword>
<dbReference type="InterPro" id="IPR011545">
    <property type="entry name" value="DEAD/DEAH_box_helicase_dom"/>
</dbReference>
<evidence type="ECO:0000256" key="13">
    <source>
        <dbReference type="PROSITE-ProRule" id="PRU00552"/>
    </source>
</evidence>
<feature type="compositionally biased region" description="Acidic residues" evidence="14">
    <location>
        <begin position="13"/>
        <end position="28"/>
    </location>
</feature>
<reference evidence="18" key="1">
    <citation type="submission" date="2020-11" db="EMBL/GenBank/DDBJ databases">
        <authorList>
            <consortium name="DOE Joint Genome Institute"/>
            <person name="Ahrendt S."/>
            <person name="Riley R."/>
            <person name="Andreopoulos W."/>
            <person name="Labutti K."/>
            <person name="Pangilinan J."/>
            <person name="Ruiz-Duenas F.J."/>
            <person name="Barrasa J.M."/>
            <person name="Sanchez-Garcia M."/>
            <person name="Camarero S."/>
            <person name="Miyauchi S."/>
            <person name="Serrano A."/>
            <person name="Linde D."/>
            <person name="Babiker R."/>
            <person name="Drula E."/>
            <person name="Ayuso-Fernandez I."/>
            <person name="Pacheco R."/>
            <person name="Padilla G."/>
            <person name="Ferreira P."/>
            <person name="Barriuso J."/>
            <person name="Kellner H."/>
            <person name="Castanera R."/>
            <person name="Alfaro M."/>
            <person name="Ramirez L."/>
            <person name="Pisabarro A.G."/>
            <person name="Kuo A."/>
            <person name="Tritt A."/>
            <person name="Lipzen A."/>
            <person name="He G."/>
            <person name="Yan M."/>
            <person name="Ng V."/>
            <person name="Cullen D."/>
            <person name="Martin F."/>
            <person name="Rosso M.-N."/>
            <person name="Henrissat B."/>
            <person name="Hibbett D."/>
            <person name="Martinez A.T."/>
            <person name="Grigoriev I.V."/>
        </authorList>
    </citation>
    <scope>NUCLEOTIDE SEQUENCE</scope>
    <source>
        <strain evidence="18">AH 40177</strain>
    </source>
</reference>
<proteinExistence type="inferred from homology"/>
<feature type="compositionally biased region" description="Basic and acidic residues" evidence="14">
    <location>
        <begin position="903"/>
        <end position="914"/>
    </location>
</feature>
<evidence type="ECO:0000256" key="3">
    <source>
        <dbReference type="ARBA" id="ARBA00010379"/>
    </source>
</evidence>
<feature type="compositionally biased region" description="Basic and acidic residues" evidence="14">
    <location>
        <begin position="839"/>
        <end position="864"/>
    </location>
</feature>
<evidence type="ECO:0000256" key="9">
    <source>
        <dbReference type="ARBA" id="ARBA00022840"/>
    </source>
</evidence>
<dbReference type="InterPro" id="IPR027417">
    <property type="entry name" value="P-loop_NTPase"/>
</dbReference>
<dbReference type="GO" id="GO:0005829">
    <property type="term" value="C:cytosol"/>
    <property type="evidence" value="ECO:0007669"/>
    <property type="project" value="TreeGrafter"/>
</dbReference>
<evidence type="ECO:0000313" key="19">
    <source>
        <dbReference type="Proteomes" id="UP000772434"/>
    </source>
</evidence>
<keyword evidence="5" id="KW-0690">Ribosome biogenesis</keyword>
<accession>A0A9P5UB45</accession>
<dbReference type="Pfam" id="PF00270">
    <property type="entry name" value="DEAD"/>
    <property type="match status" value="1"/>
</dbReference>
<evidence type="ECO:0000256" key="6">
    <source>
        <dbReference type="ARBA" id="ARBA00022741"/>
    </source>
</evidence>
<dbReference type="InterPro" id="IPR000629">
    <property type="entry name" value="RNA-helicase_DEAD-box_CS"/>
</dbReference>
<organism evidence="18 19">
    <name type="scientific">Rhodocollybia butyracea</name>
    <dbReference type="NCBI Taxonomy" id="206335"/>
    <lineage>
        <taxon>Eukaryota</taxon>
        <taxon>Fungi</taxon>
        <taxon>Dikarya</taxon>
        <taxon>Basidiomycota</taxon>
        <taxon>Agaricomycotina</taxon>
        <taxon>Agaricomycetes</taxon>
        <taxon>Agaricomycetidae</taxon>
        <taxon>Agaricales</taxon>
        <taxon>Marasmiineae</taxon>
        <taxon>Omphalotaceae</taxon>
        <taxon>Rhodocollybia</taxon>
    </lineage>
</organism>
<evidence type="ECO:0000256" key="5">
    <source>
        <dbReference type="ARBA" id="ARBA00022517"/>
    </source>
</evidence>
<sequence length="936" mass="103473">MSKRKHSGSDSDFSNDEFDEVEQEDDVDISSALTGKKPRLESESEGEDDFSLFLQDSIAKRNIKSGTEMLKKTKGKAKFAKGEVGGGSFQSMGLHPSLLRSLNLQGYRIPTPIQRLSIPALLSNPPQDLVGMARTGSGKSLAFLIPLVQRLGGRHATTFGARALILIPTRELALQILKVGKELARGWNQGKGDHAGDAKDAEDSKGQTLRWGLVVGGEGLDEQFEMMTNNPDVIIATPGRLLHLIVEMSLDLKSVQYLVFDEADRLFEMGFETALTEIIHRLPTSRQTLLFSATLPASLVEFARAGLENPKLVRLDAESKISSDLKMAFFSVKQVEKDACLMSLLRDVIKVPLAESQPHDAEDKLDKKGKGKYRKREDTTMPHQTLVFAATKHHVEYLTNLLTTAGYSVSHIYGSLDQAARSYQMDQFRRGQTSILVVTDVAARGIDIPVLENVVNYDFPHGARVFVHRVGRTARAGRQGWAWSFVTHTELPYLLDLQLFLGRPLKCEVAEEGDQVYTESLIIGPFERGRIDEDMEYLKALDDANHSLPSLRAVMKRAQSMYERSKGKASPSSYKRAKEMIKDAKWVLAGSDTGINPVLLRGSGGDRRLHEHAKQVLLRAVNSFRPAETVFEIGTKGKASTANAALMKERRKALTRSAQRAQAAISSALVDEEIPETIASTSKDVAMANEDDIAAIFDSSTKPKGFRDQEFYMSHYQKDAVTEKGYSLTDGASFVEQARGATFDLAGDEGVADRKRRLLNWDKKKKKFVQGGGVGSDNVKLVKTESGTKLPATYRSGRFDEWKAKTHSSLPRVGEMEGEGAHSKHSSGPGGHRFKHHKITESKPLDKLNTDYERKTRQMKKRGEGGAGEADDNSSRTKGPKGLAKGAKAKAGSRYGGKSMGRVKSELKSANEIRKSRKMQEKRKAKNARPTRKARR</sequence>
<feature type="region of interest" description="Disordered" evidence="14">
    <location>
        <begin position="1"/>
        <end position="48"/>
    </location>
</feature>
<evidence type="ECO:0000259" key="17">
    <source>
        <dbReference type="PROSITE" id="PS51195"/>
    </source>
</evidence>
<comment type="catalytic activity">
    <reaction evidence="12">
        <text>ATP + H2O = ADP + phosphate + H(+)</text>
        <dbReference type="Rhea" id="RHEA:13065"/>
        <dbReference type="ChEBI" id="CHEBI:15377"/>
        <dbReference type="ChEBI" id="CHEBI:15378"/>
        <dbReference type="ChEBI" id="CHEBI:30616"/>
        <dbReference type="ChEBI" id="CHEBI:43474"/>
        <dbReference type="ChEBI" id="CHEBI:456216"/>
        <dbReference type="EC" id="3.6.4.13"/>
    </reaction>
</comment>
<evidence type="ECO:0000256" key="7">
    <source>
        <dbReference type="ARBA" id="ARBA00022801"/>
    </source>
</evidence>
<dbReference type="InterPro" id="IPR050079">
    <property type="entry name" value="DEAD_box_RNA_helicase"/>
</dbReference>
<keyword evidence="6" id="KW-0547">Nucleotide-binding</keyword>
<dbReference type="PROSITE" id="PS51194">
    <property type="entry name" value="HELICASE_CTER"/>
    <property type="match status" value="1"/>
</dbReference>
<dbReference type="PROSITE" id="PS51195">
    <property type="entry name" value="Q_MOTIF"/>
    <property type="match status" value="1"/>
</dbReference>
<feature type="domain" description="Helicase C-terminal" evidence="16">
    <location>
        <begin position="360"/>
        <end position="522"/>
    </location>
</feature>
<gene>
    <name evidence="18" type="ORF">BDP27DRAFT_500144</name>
</gene>
<dbReference type="InterPro" id="IPR012541">
    <property type="entry name" value="DBP10_C"/>
</dbReference>
<feature type="domain" description="Helicase ATP-binding" evidence="15">
    <location>
        <begin position="120"/>
        <end position="313"/>
    </location>
</feature>
<dbReference type="GO" id="GO:0005730">
    <property type="term" value="C:nucleolus"/>
    <property type="evidence" value="ECO:0007669"/>
    <property type="project" value="UniProtKB-SubCell"/>
</dbReference>
<dbReference type="GO" id="GO:0005524">
    <property type="term" value="F:ATP binding"/>
    <property type="evidence" value="ECO:0007669"/>
    <property type="project" value="UniProtKB-KW"/>
</dbReference>
<dbReference type="GO" id="GO:0010467">
    <property type="term" value="P:gene expression"/>
    <property type="evidence" value="ECO:0007669"/>
    <property type="project" value="UniProtKB-ARBA"/>
</dbReference>
<evidence type="ECO:0000259" key="15">
    <source>
        <dbReference type="PROSITE" id="PS51192"/>
    </source>
</evidence>
<dbReference type="InterPro" id="IPR014014">
    <property type="entry name" value="RNA_helicase_DEAD_Q_motif"/>
</dbReference>
<keyword evidence="11" id="KW-0539">Nucleus</keyword>
<dbReference type="Pfam" id="PF08147">
    <property type="entry name" value="DBP10CT"/>
    <property type="match status" value="1"/>
</dbReference>
<comment type="caution">
    <text evidence="18">The sequence shown here is derived from an EMBL/GenBank/DDBJ whole genome shotgun (WGS) entry which is preliminary data.</text>
</comment>
<name>A0A9P5UB45_9AGAR</name>
<keyword evidence="9" id="KW-0067">ATP-binding</keyword>
<keyword evidence="7" id="KW-0378">Hydrolase</keyword>
<keyword evidence="10" id="KW-0694">RNA-binding</keyword>
<dbReference type="CDD" id="cd18787">
    <property type="entry name" value="SF2_C_DEAD"/>
    <property type="match status" value="1"/>
</dbReference>
<dbReference type="SUPFAM" id="SSF52540">
    <property type="entry name" value="P-loop containing nucleoside triphosphate hydrolases"/>
    <property type="match status" value="2"/>
</dbReference>